<keyword evidence="1 2" id="KW-0732">Signal</keyword>
<protein>
    <submittedName>
        <fullName evidence="4">Porin family protein</fullName>
    </submittedName>
</protein>
<dbReference type="Pfam" id="PF13505">
    <property type="entry name" value="OMP_b-brl"/>
    <property type="match status" value="1"/>
</dbReference>
<reference evidence="4" key="1">
    <citation type="journal article" date="2021" name="PeerJ">
        <title>Extensive microbial diversity within the chicken gut microbiome revealed by metagenomics and culture.</title>
        <authorList>
            <person name="Gilroy R."/>
            <person name="Ravi A."/>
            <person name="Getino M."/>
            <person name="Pursley I."/>
            <person name="Horton D.L."/>
            <person name="Alikhan N.F."/>
            <person name="Baker D."/>
            <person name="Gharbi K."/>
            <person name="Hall N."/>
            <person name="Watson M."/>
            <person name="Adriaenssens E.M."/>
            <person name="Foster-Nyarko E."/>
            <person name="Jarju S."/>
            <person name="Secka A."/>
            <person name="Antonio M."/>
            <person name="Oren A."/>
            <person name="Chaudhuri R.R."/>
            <person name="La Ragione R."/>
            <person name="Hildebrand F."/>
            <person name="Pallen M.J."/>
        </authorList>
    </citation>
    <scope>NUCLEOTIDE SEQUENCE</scope>
    <source>
        <strain evidence="4">CHK169-11906</strain>
    </source>
</reference>
<feature type="signal peptide" evidence="2">
    <location>
        <begin position="1"/>
        <end position="19"/>
    </location>
</feature>
<feature type="chain" id="PRO_5038409813" evidence="2">
    <location>
        <begin position="20"/>
        <end position="153"/>
    </location>
</feature>
<name>A0A9D2L4Y6_9BACT</name>
<accession>A0A9D2L4Y6</accession>
<dbReference type="InterPro" id="IPR027385">
    <property type="entry name" value="Beta-barrel_OMP"/>
</dbReference>
<dbReference type="EMBL" id="DWYR01000021">
    <property type="protein sequence ID" value="HJA99292.1"/>
    <property type="molecule type" value="Genomic_DNA"/>
</dbReference>
<gene>
    <name evidence="4" type="ORF">H9779_06835</name>
</gene>
<dbReference type="InterPro" id="IPR011250">
    <property type="entry name" value="OMP/PagP_B-barrel"/>
</dbReference>
<feature type="domain" description="Outer membrane protein beta-barrel" evidence="3">
    <location>
        <begin position="9"/>
        <end position="129"/>
    </location>
</feature>
<comment type="caution">
    <text evidence="4">The sequence shown here is derived from an EMBL/GenBank/DDBJ whole genome shotgun (WGS) entry which is preliminary data.</text>
</comment>
<evidence type="ECO:0000256" key="2">
    <source>
        <dbReference type="SAM" id="SignalP"/>
    </source>
</evidence>
<evidence type="ECO:0000313" key="4">
    <source>
        <dbReference type="EMBL" id="HJA99292.1"/>
    </source>
</evidence>
<evidence type="ECO:0000313" key="5">
    <source>
        <dbReference type="Proteomes" id="UP000824259"/>
    </source>
</evidence>
<evidence type="ECO:0000259" key="3">
    <source>
        <dbReference type="Pfam" id="PF13505"/>
    </source>
</evidence>
<reference evidence="4" key="2">
    <citation type="submission" date="2021-04" db="EMBL/GenBank/DDBJ databases">
        <authorList>
            <person name="Gilroy R."/>
        </authorList>
    </citation>
    <scope>NUCLEOTIDE SEQUENCE</scope>
    <source>
        <strain evidence="4">CHK169-11906</strain>
    </source>
</reference>
<dbReference type="Proteomes" id="UP000824259">
    <property type="component" value="Unassembled WGS sequence"/>
</dbReference>
<proteinExistence type="predicted"/>
<dbReference type="Gene3D" id="2.40.160.20">
    <property type="match status" value="1"/>
</dbReference>
<sequence>MKKILLTTLMLMAAIGVSAQNKGTMAVGPKISLYTNTGRGAIFGIGGYYRYNLTDPLRLETNLIVPCRSDCSIDLNCNVQYLFEVADKWNIFPLVGLGVNDLGDWSCGVDLGAGADYRITRHWSLSADLRWKIQTARFARNPIVLSIGTTFSF</sequence>
<dbReference type="SUPFAM" id="SSF56925">
    <property type="entry name" value="OMPA-like"/>
    <property type="match status" value="1"/>
</dbReference>
<organism evidence="4 5">
    <name type="scientific">Candidatus Alistipes avicola</name>
    <dbReference type="NCBI Taxonomy" id="2838432"/>
    <lineage>
        <taxon>Bacteria</taxon>
        <taxon>Pseudomonadati</taxon>
        <taxon>Bacteroidota</taxon>
        <taxon>Bacteroidia</taxon>
        <taxon>Bacteroidales</taxon>
        <taxon>Rikenellaceae</taxon>
        <taxon>Alistipes</taxon>
    </lineage>
</organism>
<dbReference type="AlphaFoldDB" id="A0A9D2L4Y6"/>
<evidence type="ECO:0000256" key="1">
    <source>
        <dbReference type="ARBA" id="ARBA00022729"/>
    </source>
</evidence>